<protein>
    <submittedName>
        <fullName evidence="3">Uncharacterized protein</fullName>
    </submittedName>
</protein>
<dbReference type="GO" id="GO:0006796">
    <property type="term" value="P:phosphate-containing compound metabolic process"/>
    <property type="evidence" value="ECO:0007669"/>
    <property type="project" value="UniProtKB-ARBA"/>
</dbReference>
<feature type="region of interest" description="Disordered" evidence="2">
    <location>
        <begin position="1"/>
        <end position="25"/>
    </location>
</feature>
<name>V7BPC3_PHAVU</name>
<evidence type="ECO:0000313" key="3">
    <source>
        <dbReference type="EMBL" id="ESW18883.1"/>
    </source>
</evidence>
<keyword evidence="1" id="KW-0378">Hydrolase</keyword>
<organism evidence="3 4">
    <name type="scientific">Phaseolus vulgaris</name>
    <name type="common">Kidney bean</name>
    <name type="synonym">French bean</name>
    <dbReference type="NCBI Taxonomy" id="3885"/>
    <lineage>
        <taxon>Eukaryota</taxon>
        <taxon>Viridiplantae</taxon>
        <taxon>Streptophyta</taxon>
        <taxon>Embryophyta</taxon>
        <taxon>Tracheophyta</taxon>
        <taxon>Spermatophyta</taxon>
        <taxon>Magnoliopsida</taxon>
        <taxon>eudicotyledons</taxon>
        <taxon>Gunneridae</taxon>
        <taxon>Pentapetalae</taxon>
        <taxon>rosids</taxon>
        <taxon>fabids</taxon>
        <taxon>Fabales</taxon>
        <taxon>Fabaceae</taxon>
        <taxon>Papilionoideae</taxon>
        <taxon>50 kb inversion clade</taxon>
        <taxon>NPAAA clade</taxon>
        <taxon>indigoferoid/millettioid clade</taxon>
        <taxon>Phaseoleae</taxon>
        <taxon>Phaseolus</taxon>
    </lineage>
</organism>
<gene>
    <name evidence="3" type="ORF">PHAVU_006G079000g</name>
</gene>
<dbReference type="GO" id="GO:0016788">
    <property type="term" value="F:hydrolase activity, acting on ester bonds"/>
    <property type="evidence" value="ECO:0007669"/>
    <property type="project" value="InterPro"/>
</dbReference>
<dbReference type="Proteomes" id="UP000000226">
    <property type="component" value="Chromosome 6"/>
</dbReference>
<dbReference type="AlphaFoldDB" id="V7BPC3"/>
<dbReference type="OrthoDB" id="5135119at2759"/>
<evidence type="ECO:0000256" key="2">
    <source>
        <dbReference type="SAM" id="MobiDB-lite"/>
    </source>
</evidence>
<evidence type="ECO:0000256" key="1">
    <source>
        <dbReference type="ARBA" id="ARBA00022801"/>
    </source>
</evidence>
<keyword evidence="4" id="KW-1185">Reference proteome</keyword>
<dbReference type="STRING" id="3885.V7BPC3"/>
<dbReference type="InterPro" id="IPR007312">
    <property type="entry name" value="Phosphoesterase"/>
</dbReference>
<dbReference type="EMBL" id="CM002293">
    <property type="protein sequence ID" value="ESW18883.1"/>
    <property type="molecule type" value="Genomic_DNA"/>
</dbReference>
<reference evidence="4" key="1">
    <citation type="journal article" date="2014" name="Nat. Genet.">
        <title>A reference genome for common bean and genome-wide analysis of dual domestications.</title>
        <authorList>
            <person name="Schmutz J."/>
            <person name="McClean P.E."/>
            <person name="Mamidi S."/>
            <person name="Wu G.A."/>
            <person name="Cannon S.B."/>
            <person name="Grimwood J."/>
            <person name="Jenkins J."/>
            <person name="Shu S."/>
            <person name="Song Q."/>
            <person name="Chavarro C."/>
            <person name="Torres-Torres M."/>
            <person name="Geffroy V."/>
            <person name="Moghaddam S.M."/>
            <person name="Gao D."/>
            <person name="Abernathy B."/>
            <person name="Barry K."/>
            <person name="Blair M."/>
            <person name="Brick M.A."/>
            <person name="Chovatia M."/>
            <person name="Gepts P."/>
            <person name="Goodstein D.M."/>
            <person name="Gonzales M."/>
            <person name="Hellsten U."/>
            <person name="Hyten D.L."/>
            <person name="Jia G."/>
            <person name="Kelly J.D."/>
            <person name="Kudrna D."/>
            <person name="Lee R."/>
            <person name="Richard M.M."/>
            <person name="Miklas P.N."/>
            <person name="Osorno J.M."/>
            <person name="Rodrigues J."/>
            <person name="Thareau V."/>
            <person name="Urrea C.A."/>
            <person name="Wang M."/>
            <person name="Yu Y."/>
            <person name="Zhang M."/>
            <person name="Wing R.A."/>
            <person name="Cregan P.B."/>
            <person name="Rokhsar D.S."/>
            <person name="Jackson S.A."/>
        </authorList>
    </citation>
    <scope>NUCLEOTIDE SEQUENCE [LARGE SCALE GENOMIC DNA]</scope>
    <source>
        <strain evidence="4">cv. G19833</strain>
    </source>
</reference>
<dbReference type="OMA" id="GAEYQHI"/>
<proteinExistence type="predicted"/>
<accession>V7BPC3</accession>
<dbReference type="SMR" id="V7BPC3"/>
<dbReference type="Pfam" id="PF04185">
    <property type="entry name" value="Phosphoesterase"/>
    <property type="match status" value="1"/>
</dbReference>
<sequence length="94" mass="9987">MENAPLTMSSGGPNPRAPTSTASQSNPFSVAAVTISNDAVFIETNPDHSFQAIREQIFESNDTILIPAPMNGFAQQAESILPSMDKTVICGFKS</sequence>
<dbReference type="Gramene" id="ESW18883">
    <property type="protein sequence ID" value="ESW18883"/>
    <property type="gene ID" value="PHAVU_006G079000g"/>
</dbReference>
<evidence type="ECO:0000313" key="4">
    <source>
        <dbReference type="Proteomes" id="UP000000226"/>
    </source>
</evidence>